<sequence>MIESTSRDKAERQTQRVKS</sequence>
<dbReference type="EMBL" id="GGEC01027681">
    <property type="protein sequence ID" value="MBX08165.1"/>
    <property type="molecule type" value="Transcribed_RNA"/>
</dbReference>
<name>A0A2P2KR10_RHIMU</name>
<evidence type="ECO:0000313" key="1">
    <source>
        <dbReference type="EMBL" id="MBX08165.1"/>
    </source>
</evidence>
<organism evidence="1">
    <name type="scientific">Rhizophora mucronata</name>
    <name type="common">Asiatic mangrove</name>
    <dbReference type="NCBI Taxonomy" id="61149"/>
    <lineage>
        <taxon>Eukaryota</taxon>
        <taxon>Viridiplantae</taxon>
        <taxon>Streptophyta</taxon>
        <taxon>Embryophyta</taxon>
        <taxon>Tracheophyta</taxon>
        <taxon>Spermatophyta</taxon>
        <taxon>Magnoliopsida</taxon>
        <taxon>eudicotyledons</taxon>
        <taxon>Gunneridae</taxon>
        <taxon>Pentapetalae</taxon>
        <taxon>rosids</taxon>
        <taxon>fabids</taxon>
        <taxon>Malpighiales</taxon>
        <taxon>Rhizophoraceae</taxon>
        <taxon>Rhizophora</taxon>
    </lineage>
</organism>
<dbReference type="GO" id="GO:0004180">
    <property type="term" value="F:carboxypeptidase activity"/>
    <property type="evidence" value="ECO:0007669"/>
    <property type="project" value="UniProtKB-KW"/>
</dbReference>
<keyword evidence="1" id="KW-0645">Protease</keyword>
<keyword evidence="1" id="KW-0121">Carboxypeptidase</keyword>
<protein>
    <submittedName>
        <fullName evidence="1">Carboxypeptidase</fullName>
    </submittedName>
</protein>
<accession>A0A2P2KR10</accession>
<reference evidence="1" key="1">
    <citation type="submission" date="2018-02" db="EMBL/GenBank/DDBJ databases">
        <title>Rhizophora mucronata_Transcriptome.</title>
        <authorList>
            <person name="Meera S.P."/>
            <person name="Sreeshan A."/>
            <person name="Augustine A."/>
        </authorList>
    </citation>
    <scope>NUCLEOTIDE SEQUENCE</scope>
    <source>
        <tissue evidence="1">Leaf</tissue>
    </source>
</reference>
<dbReference type="AlphaFoldDB" id="A0A2P2KR10"/>
<proteinExistence type="predicted"/>
<keyword evidence="1" id="KW-0378">Hydrolase</keyword>